<feature type="compositionally biased region" description="Low complexity" evidence="1">
    <location>
        <begin position="1"/>
        <end position="27"/>
    </location>
</feature>
<reference evidence="4" key="1">
    <citation type="journal article" date="2019" name="Int. J. Syst. Evol. Microbiol.">
        <title>The Global Catalogue of Microorganisms (GCM) 10K type strain sequencing project: providing services to taxonomists for standard genome sequencing and annotation.</title>
        <authorList>
            <consortium name="The Broad Institute Genomics Platform"/>
            <consortium name="The Broad Institute Genome Sequencing Center for Infectious Disease"/>
            <person name="Wu L."/>
            <person name="Ma J."/>
        </authorList>
    </citation>
    <scope>NUCLEOTIDE SEQUENCE [LARGE SCALE GENOMIC DNA]</scope>
    <source>
        <strain evidence="4">JCM 4816</strain>
    </source>
</reference>
<organism evidence="3 4">
    <name type="scientific">Streptacidiphilus monticola</name>
    <dbReference type="NCBI Taxonomy" id="2161674"/>
    <lineage>
        <taxon>Bacteria</taxon>
        <taxon>Bacillati</taxon>
        <taxon>Actinomycetota</taxon>
        <taxon>Actinomycetes</taxon>
        <taxon>Kitasatosporales</taxon>
        <taxon>Streptomycetaceae</taxon>
        <taxon>Streptacidiphilus</taxon>
    </lineage>
</organism>
<dbReference type="EMBL" id="JBHSQJ010000036">
    <property type="protein sequence ID" value="MFC5907603.1"/>
    <property type="molecule type" value="Genomic_DNA"/>
</dbReference>
<proteinExistence type="predicted"/>
<protein>
    <recommendedName>
        <fullName evidence="5">Peptide zinc metalloprotease protein</fullName>
    </recommendedName>
</protein>
<keyword evidence="2" id="KW-0812">Transmembrane</keyword>
<keyword evidence="2" id="KW-1133">Transmembrane helix</keyword>
<evidence type="ECO:0000256" key="1">
    <source>
        <dbReference type="SAM" id="MobiDB-lite"/>
    </source>
</evidence>
<feature type="compositionally biased region" description="Pro residues" evidence="1">
    <location>
        <begin position="550"/>
        <end position="566"/>
    </location>
</feature>
<feature type="transmembrane region" description="Helical" evidence="2">
    <location>
        <begin position="456"/>
        <end position="475"/>
    </location>
</feature>
<feature type="region of interest" description="Disordered" evidence="1">
    <location>
        <begin position="1"/>
        <end position="40"/>
    </location>
</feature>
<evidence type="ECO:0000256" key="2">
    <source>
        <dbReference type="SAM" id="Phobius"/>
    </source>
</evidence>
<evidence type="ECO:0000313" key="4">
    <source>
        <dbReference type="Proteomes" id="UP001596174"/>
    </source>
</evidence>
<accession>A0ABW1FZF3</accession>
<dbReference type="PANTHER" id="PTHR45725">
    <property type="entry name" value="FORMIN HOMOLOGY 2 FAMILY MEMBER"/>
    <property type="match status" value="1"/>
</dbReference>
<feature type="region of interest" description="Disordered" evidence="1">
    <location>
        <begin position="487"/>
        <end position="622"/>
    </location>
</feature>
<sequence>MEPQAALPGPGGPASALPPAGRPAPASDQDPRGRQAPRPSAGLQLLGEYQGSGFTEPRYLARRGDGQVVQLTRLLHLVVAAVDGQRSTAEIARLVRLRSGREVSAANVAYLIDRKLTPLGLTLPPGRDDSPADAPRSDLLLVLKGHTVLLRPARVNRVGRALAWLHRTPVVALALAAAVAMDVWLFAVHGALAPVLAVLDRPALLLAVFGLTVASLVFHEFGHASACRHGGAIPGCIGCGLYLVWPSLYTDVTDVYRIGRAGRIRTDLGGVYFNVLFMLGLCGCYLLTGQQFLLAAVYLGHFEILEQLLPALRLDGYYILGDLAGVPDLYGKVRPILLSAIPGRPVHPEAAALKRSARVTVTAWVLTMVPLVLGELGYALWNLPRLTGTAVHSLHVQLGATASALDDGRMAAAAVAALGSAMLLLPAAGAGYLALRVGGRLLRALRRWAARGRGARLALALGAVALLTALGAAWADDVLPQRQLPPRQASLVPTEPAKAPTGSAVGHGRAVTTPHGAAGRVPLPVRTHRTTSAPVPPTPPPSASASAPAPASPSPGPGRSPSPPPSRSASAAPSPSPSSSPSASATATPGSTAPSQSTSPAAPSPSAAPPVPPSPTPGGTPP</sequence>
<feature type="transmembrane region" description="Helical" evidence="2">
    <location>
        <begin position="231"/>
        <end position="249"/>
    </location>
</feature>
<dbReference type="Proteomes" id="UP001596174">
    <property type="component" value="Unassembled WGS sequence"/>
</dbReference>
<dbReference type="RefSeq" id="WP_380582195.1">
    <property type="nucleotide sequence ID" value="NZ_JBHSQJ010000036.1"/>
</dbReference>
<keyword evidence="2" id="KW-0472">Membrane</keyword>
<feature type="compositionally biased region" description="Pro residues" evidence="1">
    <location>
        <begin position="602"/>
        <end position="622"/>
    </location>
</feature>
<name>A0ABW1FZF3_9ACTN</name>
<feature type="transmembrane region" description="Helical" evidence="2">
    <location>
        <begin position="411"/>
        <end position="435"/>
    </location>
</feature>
<keyword evidence="4" id="KW-1185">Reference proteome</keyword>
<gene>
    <name evidence="3" type="ORF">ACFP3V_10260</name>
</gene>
<feature type="compositionally biased region" description="Low complexity" evidence="1">
    <location>
        <begin position="567"/>
        <end position="601"/>
    </location>
</feature>
<feature type="transmembrane region" description="Helical" evidence="2">
    <location>
        <begin position="170"/>
        <end position="197"/>
    </location>
</feature>
<evidence type="ECO:0000313" key="3">
    <source>
        <dbReference type="EMBL" id="MFC5907603.1"/>
    </source>
</evidence>
<comment type="caution">
    <text evidence="3">The sequence shown here is derived from an EMBL/GenBank/DDBJ whole genome shotgun (WGS) entry which is preliminary data.</text>
</comment>
<feature type="transmembrane region" description="Helical" evidence="2">
    <location>
        <begin position="203"/>
        <end position="219"/>
    </location>
</feature>
<feature type="transmembrane region" description="Helical" evidence="2">
    <location>
        <begin position="269"/>
        <end position="288"/>
    </location>
</feature>
<dbReference type="PANTHER" id="PTHR45725:SF1">
    <property type="entry name" value="DISHEVELLED ASSOCIATED ACTIVATOR OF MORPHOGENESIS, ISOFORM D"/>
    <property type="match status" value="1"/>
</dbReference>
<dbReference type="InterPro" id="IPR051425">
    <property type="entry name" value="Formin_Homology"/>
</dbReference>
<evidence type="ECO:0008006" key="5">
    <source>
        <dbReference type="Google" id="ProtNLM"/>
    </source>
</evidence>
<feature type="transmembrane region" description="Helical" evidence="2">
    <location>
        <begin position="361"/>
        <end position="381"/>
    </location>
</feature>